<feature type="domain" description="Na+/H+ antiporter NhaC-like C-terminal" evidence="7">
    <location>
        <begin position="155"/>
        <end position="454"/>
    </location>
</feature>
<feature type="transmembrane region" description="Helical" evidence="6">
    <location>
        <begin position="143"/>
        <end position="167"/>
    </location>
</feature>
<evidence type="ECO:0000256" key="2">
    <source>
        <dbReference type="ARBA" id="ARBA00022475"/>
    </source>
</evidence>
<feature type="transmembrane region" description="Helical" evidence="6">
    <location>
        <begin position="109"/>
        <end position="131"/>
    </location>
</feature>
<dbReference type="GO" id="GO:0005886">
    <property type="term" value="C:plasma membrane"/>
    <property type="evidence" value="ECO:0007669"/>
    <property type="project" value="UniProtKB-SubCell"/>
</dbReference>
<feature type="transmembrane region" description="Helical" evidence="6">
    <location>
        <begin position="64"/>
        <end position="89"/>
    </location>
</feature>
<feature type="transmembrane region" description="Helical" evidence="6">
    <location>
        <begin position="257"/>
        <end position="273"/>
    </location>
</feature>
<feature type="transmembrane region" description="Helical" evidence="6">
    <location>
        <begin position="28"/>
        <end position="52"/>
    </location>
</feature>
<feature type="transmembrane region" description="Helical" evidence="6">
    <location>
        <begin position="307"/>
        <end position="328"/>
    </location>
</feature>
<evidence type="ECO:0000256" key="4">
    <source>
        <dbReference type="ARBA" id="ARBA00022989"/>
    </source>
</evidence>
<proteinExistence type="predicted"/>
<dbReference type="OrthoDB" id="9762978at2"/>
<protein>
    <submittedName>
        <fullName evidence="8">Transporter (NhaC family)</fullName>
    </submittedName>
</protein>
<organism evidence="8 9">
    <name type="scientific">Aminicella lysinilytica</name>
    <dbReference type="NCBI Taxonomy" id="433323"/>
    <lineage>
        <taxon>Bacteria</taxon>
        <taxon>Bacillati</taxon>
        <taxon>Bacillota</taxon>
        <taxon>Clostridia</taxon>
        <taxon>Peptostreptococcales</taxon>
        <taxon>Anaerovoracaceae</taxon>
        <taxon>Aminicella</taxon>
    </lineage>
</organism>
<sequence length="458" mass="49226">MSFGFWALIPVIVILVLALITKDTFISLFLGVVVGFVMIAQGNPVMAFNKFIDALYTVMCDSNTAWVLMICALFSSVIFLITESGGVLGFSNLAEKVLKTRKQTMIGTWILGLIVFVDDYLNCLAVGAAVRKIADRQKISREMIAFIVNATGVTMCAIVPFSSWSAFMGGLMQKADMLGGLSVTGAYIHTIPYVIYGWLAIIVVPLICLKVIPLFGPMKKAEQRAMETGEVQSPEAKALHGELPDEELKFKDKKCRAVNFLLPILVIAIVAVWRDDLLIGVFAGLLACLIMYLPQRLMNINQYFNGILQGITDMCSMLVIIIMSYVLIEVNNQLGLVDTIVGAALKTVNPALLPVTIFVVIGLLSFASGTFWGLAAIAFPIVGPLGAALGVSPFLCAGAVISAVAFGGQICMYSDTVMLTSSSTQITNAEYLRTSGPLVVIPFVLAVIGFTIVGFVAA</sequence>
<accession>A0A4R6Q4W9</accession>
<keyword evidence="2" id="KW-1003">Cell membrane</keyword>
<dbReference type="Proteomes" id="UP000295500">
    <property type="component" value="Unassembled WGS sequence"/>
</dbReference>
<evidence type="ECO:0000259" key="7">
    <source>
        <dbReference type="Pfam" id="PF03553"/>
    </source>
</evidence>
<comment type="caution">
    <text evidence="8">The sequence shown here is derived from an EMBL/GenBank/DDBJ whole genome shotgun (WGS) entry which is preliminary data.</text>
</comment>
<evidence type="ECO:0000256" key="3">
    <source>
        <dbReference type="ARBA" id="ARBA00022692"/>
    </source>
</evidence>
<feature type="transmembrane region" description="Helical" evidence="6">
    <location>
        <begin position="435"/>
        <end position="457"/>
    </location>
</feature>
<gene>
    <name evidence="8" type="ORF">EV211_11315</name>
</gene>
<evidence type="ECO:0000313" key="8">
    <source>
        <dbReference type="EMBL" id="TDP57291.1"/>
    </source>
</evidence>
<feature type="transmembrane region" description="Helical" evidence="6">
    <location>
        <begin position="279"/>
        <end position="295"/>
    </location>
</feature>
<dbReference type="EMBL" id="SNXO01000013">
    <property type="protein sequence ID" value="TDP57291.1"/>
    <property type="molecule type" value="Genomic_DNA"/>
</dbReference>
<dbReference type="PANTHER" id="PTHR43478">
    <property type="entry name" value="NA+/H+ ANTIPORTER-RELATED"/>
    <property type="match status" value="1"/>
</dbReference>
<dbReference type="AlphaFoldDB" id="A0A4R6Q4W9"/>
<dbReference type="InterPro" id="IPR018461">
    <property type="entry name" value="Na/H_Antiport_NhaC-like_C"/>
</dbReference>
<feature type="transmembrane region" description="Helical" evidence="6">
    <location>
        <begin position="355"/>
        <end position="382"/>
    </location>
</feature>
<comment type="subcellular location">
    <subcellularLocation>
        <location evidence="1">Cell membrane</location>
        <topology evidence="1">Multi-pass membrane protein</topology>
    </subcellularLocation>
</comment>
<evidence type="ECO:0000313" key="9">
    <source>
        <dbReference type="Proteomes" id="UP000295500"/>
    </source>
</evidence>
<dbReference type="PANTHER" id="PTHR43478:SF1">
    <property type="entry name" value="NA+_H+ ANTIPORTER NHAC-LIKE C-TERMINAL DOMAIN-CONTAINING PROTEIN"/>
    <property type="match status" value="1"/>
</dbReference>
<name>A0A4R6Q4W9_9FIRM</name>
<reference evidence="8 9" key="1">
    <citation type="submission" date="2019-03" db="EMBL/GenBank/DDBJ databases">
        <title>Genomic Encyclopedia of Type Strains, Phase IV (KMG-IV): sequencing the most valuable type-strain genomes for metagenomic binning, comparative biology and taxonomic classification.</title>
        <authorList>
            <person name="Goeker M."/>
        </authorList>
    </citation>
    <scope>NUCLEOTIDE SEQUENCE [LARGE SCALE GENOMIC DNA]</scope>
    <source>
        <strain evidence="8 9">DSM 28287</strain>
    </source>
</reference>
<evidence type="ECO:0000256" key="5">
    <source>
        <dbReference type="ARBA" id="ARBA00023136"/>
    </source>
</evidence>
<keyword evidence="3 6" id="KW-0812">Transmembrane</keyword>
<keyword evidence="4 6" id="KW-1133">Transmembrane helix</keyword>
<feature type="transmembrane region" description="Helical" evidence="6">
    <location>
        <begin position="187"/>
        <end position="209"/>
    </location>
</feature>
<dbReference type="RefSeq" id="WP_133528260.1">
    <property type="nucleotide sequence ID" value="NZ_SNXO01000013.1"/>
</dbReference>
<evidence type="ECO:0000256" key="6">
    <source>
        <dbReference type="SAM" id="Phobius"/>
    </source>
</evidence>
<evidence type="ECO:0000256" key="1">
    <source>
        <dbReference type="ARBA" id="ARBA00004651"/>
    </source>
</evidence>
<keyword evidence="9" id="KW-1185">Reference proteome</keyword>
<dbReference type="Pfam" id="PF03553">
    <property type="entry name" value="Na_H_antiporter"/>
    <property type="match status" value="1"/>
</dbReference>
<feature type="transmembrane region" description="Helical" evidence="6">
    <location>
        <begin position="394"/>
        <end position="415"/>
    </location>
</feature>
<keyword evidence="5 6" id="KW-0472">Membrane</keyword>